<dbReference type="InterPro" id="IPR002305">
    <property type="entry name" value="aa-tRNA-synth_Ic"/>
</dbReference>
<keyword evidence="11" id="KW-1185">Reference proteome</keyword>
<keyword evidence="2 9" id="KW-0436">Ligase</keyword>
<comment type="caution">
    <text evidence="10">The sequence shown here is derived from an EMBL/GenBank/DDBJ whole genome shotgun (WGS) entry which is preliminary data.</text>
</comment>
<sequence>MVRPKLLSFCRDLSKRGLIAESIPLFSSVEEGNTENFLAYSTLPNNLYVGFDPTASSLHVGNLLVISNLLRSSRFGCQPFALIGEATALVGDPSGRTTGRTELDYDYVQENSKRILKQLAQINENARNIYGPKYVNLKILNNMEWYEKSHDWHVLSKEHDCYFQLGGSDQLGHLSIGRHYIRDHTKRFSAGICLPLIVDEGGNKLGKSEAGSAQSTIWLDERKTSAYDFYQYFKQLRDDIAERFLMYFSLGFHEEVKDVFEEHKKKLGSWIAQTYLADEMTQLIHGKEKLKTAQECSKILFHGNILKLEEFSADTIYSLFGSASTVTLPKDSIEKVGQLADATNSDTKEKGSLLMSRDNSRFIVNGKHMTDPRAAFKPDDFLIKGQFTVIRWGKRRYSLVRWT</sequence>
<evidence type="ECO:0000256" key="4">
    <source>
        <dbReference type="ARBA" id="ARBA00022840"/>
    </source>
</evidence>
<dbReference type="GO" id="GO:0005739">
    <property type="term" value="C:mitochondrion"/>
    <property type="evidence" value="ECO:0007669"/>
    <property type="project" value="TreeGrafter"/>
</dbReference>
<dbReference type="GO" id="GO:0003723">
    <property type="term" value="F:RNA binding"/>
    <property type="evidence" value="ECO:0007669"/>
    <property type="project" value="InterPro"/>
</dbReference>
<evidence type="ECO:0000256" key="2">
    <source>
        <dbReference type="ARBA" id="ARBA00022598"/>
    </source>
</evidence>
<keyword evidence="6 9" id="KW-0030">Aminoacyl-tRNA synthetase</keyword>
<reference evidence="10" key="1">
    <citation type="submission" date="2022-01" db="EMBL/GenBank/DDBJ databases">
        <title>Genome Sequence Resource for Two Populations of Ditylenchus destructor, the Migratory Endoparasitic Phytonematode.</title>
        <authorList>
            <person name="Zhang H."/>
            <person name="Lin R."/>
            <person name="Xie B."/>
        </authorList>
    </citation>
    <scope>NUCLEOTIDE SEQUENCE</scope>
    <source>
        <strain evidence="10">BazhouSP</strain>
    </source>
</reference>
<evidence type="ECO:0000256" key="8">
    <source>
        <dbReference type="ARBA" id="ARBA00048248"/>
    </source>
</evidence>
<dbReference type="GO" id="GO:0006418">
    <property type="term" value="P:tRNA aminoacylation for protein translation"/>
    <property type="evidence" value="ECO:0007669"/>
    <property type="project" value="InterPro"/>
</dbReference>
<dbReference type="Gene3D" id="3.40.50.620">
    <property type="entry name" value="HUPs"/>
    <property type="match status" value="2"/>
</dbReference>
<dbReference type="SUPFAM" id="SSF52374">
    <property type="entry name" value="Nucleotidylyl transferase"/>
    <property type="match status" value="1"/>
</dbReference>
<evidence type="ECO:0000256" key="3">
    <source>
        <dbReference type="ARBA" id="ARBA00022741"/>
    </source>
</evidence>
<keyword evidence="3 9" id="KW-0547">Nucleotide-binding</keyword>
<dbReference type="GO" id="GO:0005829">
    <property type="term" value="C:cytosol"/>
    <property type="evidence" value="ECO:0007669"/>
    <property type="project" value="TreeGrafter"/>
</dbReference>
<protein>
    <recommendedName>
        <fullName evidence="1">tyrosine--tRNA ligase</fullName>
        <ecNumber evidence="1">6.1.1.1</ecNumber>
    </recommendedName>
    <alternativeName>
        <fullName evidence="7">Tyrosyl-tRNA synthetase</fullName>
    </alternativeName>
</protein>
<dbReference type="PANTHER" id="PTHR11766">
    <property type="entry name" value="TYROSYL-TRNA SYNTHETASE"/>
    <property type="match status" value="1"/>
</dbReference>
<evidence type="ECO:0000313" key="10">
    <source>
        <dbReference type="EMBL" id="KAI1715642.1"/>
    </source>
</evidence>
<comment type="catalytic activity">
    <reaction evidence="8">
        <text>tRNA(Tyr) + L-tyrosine + ATP = L-tyrosyl-tRNA(Tyr) + AMP + diphosphate + H(+)</text>
        <dbReference type="Rhea" id="RHEA:10220"/>
        <dbReference type="Rhea" id="RHEA-COMP:9706"/>
        <dbReference type="Rhea" id="RHEA-COMP:9707"/>
        <dbReference type="ChEBI" id="CHEBI:15378"/>
        <dbReference type="ChEBI" id="CHEBI:30616"/>
        <dbReference type="ChEBI" id="CHEBI:33019"/>
        <dbReference type="ChEBI" id="CHEBI:58315"/>
        <dbReference type="ChEBI" id="CHEBI:78442"/>
        <dbReference type="ChEBI" id="CHEBI:78536"/>
        <dbReference type="ChEBI" id="CHEBI:456215"/>
        <dbReference type="EC" id="6.1.1.1"/>
    </reaction>
</comment>
<comment type="similarity">
    <text evidence="9">Belongs to the class-I aminoacyl-tRNA synthetase family.</text>
</comment>
<evidence type="ECO:0000256" key="6">
    <source>
        <dbReference type="ARBA" id="ARBA00023146"/>
    </source>
</evidence>
<organism evidence="10 11">
    <name type="scientific">Ditylenchus destructor</name>
    <dbReference type="NCBI Taxonomy" id="166010"/>
    <lineage>
        <taxon>Eukaryota</taxon>
        <taxon>Metazoa</taxon>
        <taxon>Ecdysozoa</taxon>
        <taxon>Nematoda</taxon>
        <taxon>Chromadorea</taxon>
        <taxon>Rhabditida</taxon>
        <taxon>Tylenchina</taxon>
        <taxon>Tylenchomorpha</taxon>
        <taxon>Sphaerularioidea</taxon>
        <taxon>Anguinidae</taxon>
        <taxon>Anguininae</taxon>
        <taxon>Ditylenchus</taxon>
    </lineage>
</organism>
<dbReference type="InterPro" id="IPR036986">
    <property type="entry name" value="S4_RNA-bd_sf"/>
</dbReference>
<evidence type="ECO:0000256" key="9">
    <source>
        <dbReference type="RuleBase" id="RU363036"/>
    </source>
</evidence>
<dbReference type="Gene3D" id="1.10.240.10">
    <property type="entry name" value="Tyrosyl-Transfer RNA Synthetase"/>
    <property type="match status" value="1"/>
</dbReference>
<keyword evidence="4 9" id="KW-0067">ATP-binding</keyword>
<gene>
    <name evidence="10" type="ORF">DdX_07966</name>
</gene>
<dbReference type="InterPro" id="IPR014729">
    <property type="entry name" value="Rossmann-like_a/b/a_fold"/>
</dbReference>
<dbReference type="EC" id="6.1.1.1" evidence="1"/>
<name>A0AAD4R1H2_9BILA</name>
<dbReference type="AlphaFoldDB" id="A0AAD4R1H2"/>
<keyword evidence="5 9" id="KW-0648">Protein biosynthesis</keyword>
<dbReference type="GO" id="GO:0004831">
    <property type="term" value="F:tyrosine-tRNA ligase activity"/>
    <property type="evidence" value="ECO:0007669"/>
    <property type="project" value="UniProtKB-EC"/>
</dbReference>
<dbReference type="Proteomes" id="UP001201812">
    <property type="component" value="Unassembled WGS sequence"/>
</dbReference>
<dbReference type="Gene3D" id="3.10.290.10">
    <property type="entry name" value="RNA-binding S4 domain"/>
    <property type="match status" value="1"/>
</dbReference>
<evidence type="ECO:0000256" key="5">
    <source>
        <dbReference type="ARBA" id="ARBA00022917"/>
    </source>
</evidence>
<evidence type="ECO:0000256" key="1">
    <source>
        <dbReference type="ARBA" id="ARBA00013160"/>
    </source>
</evidence>
<dbReference type="FunFam" id="1.10.240.10:FF:000001">
    <property type="entry name" value="Tyrosine--tRNA ligase"/>
    <property type="match status" value="1"/>
</dbReference>
<evidence type="ECO:0000313" key="11">
    <source>
        <dbReference type="Proteomes" id="UP001201812"/>
    </source>
</evidence>
<dbReference type="Pfam" id="PF00579">
    <property type="entry name" value="tRNA-synt_1b"/>
    <property type="match status" value="1"/>
</dbReference>
<proteinExistence type="inferred from homology"/>
<accession>A0AAD4R1H2</accession>
<dbReference type="PANTHER" id="PTHR11766:SF0">
    <property type="entry name" value="TYROSINE--TRNA LIGASE, MITOCHONDRIAL"/>
    <property type="match status" value="1"/>
</dbReference>
<dbReference type="SUPFAM" id="SSF55174">
    <property type="entry name" value="Alpha-L RNA-binding motif"/>
    <property type="match status" value="1"/>
</dbReference>
<evidence type="ECO:0000256" key="7">
    <source>
        <dbReference type="ARBA" id="ARBA00033323"/>
    </source>
</evidence>
<dbReference type="GO" id="GO:0005524">
    <property type="term" value="F:ATP binding"/>
    <property type="evidence" value="ECO:0007669"/>
    <property type="project" value="UniProtKB-KW"/>
</dbReference>
<dbReference type="InterPro" id="IPR024088">
    <property type="entry name" value="Tyr-tRNA-ligase_bac-type"/>
</dbReference>
<dbReference type="EMBL" id="JAKKPZ010000011">
    <property type="protein sequence ID" value="KAI1715642.1"/>
    <property type="molecule type" value="Genomic_DNA"/>
</dbReference>